<dbReference type="Proteomes" id="UP001354989">
    <property type="component" value="Chromosome"/>
</dbReference>
<sequence>MRFLEHFLIVVLTVLLLMSCRTQNICPAYQSAFIFDTLVADQTFSTMDRKGNPLFPSTRGRKTKSGIRKSPPFYAFWKKKDQPKVIAKDYKYARDRKIDDVQDEMTEATLAMGDADTLEFGEVDRSLFADTTQVASPQDTVEHHFNEDQVVYMRYFIDYLPAPKAKAAPTVEEQEVDPMNPGRRIEGGTSATDIGNGKKKKKSWWPFKKKDKKDNKSKSELQKAPKVSEPQLVNDDEESLYEE</sequence>
<gene>
    <name evidence="2" type="ORF">PEPS_07130</name>
</gene>
<organism evidence="2 3">
    <name type="scientific">Persicobacter psychrovividus</name>
    <dbReference type="NCBI Taxonomy" id="387638"/>
    <lineage>
        <taxon>Bacteria</taxon>
        <taxon>Pseudomonadati</taxon>
        <taxon>Bacteroidota</taxon>
        <taxon>Cytophagia</taxon>
        <taxon>Cytophagales</taxon>
        <taxon>Persicobacteraceae</taxon>
        <taxon>Persicobacter</taxon>
    </lineage>
</organism>
<feature type="compositionally biased region" description="Acidic residues" evidence="1">
    <location>
        <begin position="234"/>
        <end position="243"/>
    </location>
</feature>
<feature type="region of interest" description="Disordered" evidence="1">
    <location>
        <begin position="168"/>
        <end position="243"/>
    </location>
</feature>
<feature type="compositionally biased region" description="Basic and acidic residues" evidence="1">
    <location>
        <begin position="212"/>
        <end position="223"/>
    </location>
</feature>
<evidence type="ECO:0000313" key="3">
    <source>
        <dbReference type="Proteomes" id="UP001354989"/>
    </source>
</evidence>
<reference evidence="2 3" key="1">
    <citation type="submission" date="2021-12" db="EMBL/GenBank/DDBJ databases">
        <title>Genome sequencing of bacteria with rrn-lacking chromosome and rrn-plasmid.</title>
        <authorList>
            <person name="Anda M."/>
            <person name="Iwasaki W."/>
        </authorList>
    </citation>
    <scope>NUCLEOTIDE SEQUENCE [LARGE SCALE GENOMIC DNA]</scope>
    <source>
        <strain evidence="2 3">NBRC 101262</strain>
    </source>
</reference>
<name>A0ABN6L5L9_9BACT</name>
<evidence type="ECO:0000256" key="1">
    <source>
        <dbReference type="SAM" id="MobiDB-lite"/>
    </source>
</evidence>
<keyword evidence="3" id="KW-1185">Reference proteome</keyword>
<dbReference type="RefSeq" id="WP_338397670.1">
    <property type="nucleotide sequence ID" value="NZ_AP025292.1"/>
</dbReference>
<evidence type="ECO:0000313" key="2">
    <source>
        <dbReference type="EMBL" id="BDC98432.1"/>
    </source>
</evidence>
<dbReference type="EMBL" id="AP025292">
    <property type="protein sequence ID" value="BDC98432.1"/>
    <property type="molecule type" value="Genomic_DNA"/>
</dbReference>
<proteinExistence type="predicted"/>
<feature type="compositionally biased region" description="Basic residues" evidence="1">
    <location>
        <begin position="197"/>
        <end position="211"/>
    </location>
</feature>
<protein>
    <submittedName>
        <fullName evidence="2">Uncharacterized protein</fullName>
    </submittedName>
</protein>
<dbReference type="PROSITE" id="PS51257">
    <property type="entry name" value="PROKAR_LIPOPROTEIN"/>
    <property type="match status" value="1"/>
</dbReference>
<accession>A0ABN6L5L9</accession>